<organism evidence="2 3">
    <name type="scientific">Lottia gigantea</name>
    <name type="common">Giant owl limpet</name>
    <dbReference type="NCBI Taxonomy" id="225164"/>
    <lineage>
        <taxon>Eukaryota</taxon>
        <taxon>Metazoa</taxon>
        <taxon>Spiralia</taxon>
        <taxon>Lophotrochozoa</taxon>
        <taxon>Mollusca</taxon>
        <taxon>Gastropoda</taxon>
        <taxon>Patellogastropoda</taxon>
        <taxon>Lottioidea</taxon>
        <taxon>Lottiidae</taxon>
        <taxon>Lottia</taxon>
    </lineage>
</organism>
<dbReference type="OrthoDB" id="4824062at2759"/>
<keyword evidence="1" id="KW-1133">Transmembrane helix</keyword>
<dbReference type="KEGG" id="lgi:LOTGIDRAFT_153532"/>
<dbReference type="AlphaFoldDB" id="V4BY62"/>
<keyword evidence="1" id="KW-0812">Transmembrane</keyword>
<keyword evidence="1" id="KW-0472">Membrane</keyword>
<dbReference type="CTD" id="20236010"/>
<dbReference type="EMBL" id="KB201890">
    <property type="protein sequence ID" value="ESO94049.1"/>
    <property type="molecule type" value="Genomic_DNA"/>
</dbReference>
<evidence type="ECO:0000313" key="2">
    <source>
        <dbReference type="EMBL" id="ESO94049.1"/>
    </source>
</evidence>
<protein>
    <submittedName>
        <fullName evidence="2">Uncharacterized protein</fullName>
    </submittedName>
</protein>
<reference evidence="2 3" key="1">
    <citation type="journal article" date="2013" name="Nature">
        <title>Insights into bilaterian evolution from three spiralian genomes.</title>
        <authorList>
            <person name="Simakov O."/>
            <person name="Marletaz F."/>
            <person name="Cho S.J."/>
            <person name="Edsinger-Gonzales E."/>
            <person name="Havlak P."/>
            <person name="Hellsten U."/>
            <person name="Kuo D.H."/>
            <person name="Larsson T."/>
            <person name="Lv J."/>
            <person name="Arendt D."/>
            <person name="Savage R."/>
            <person name="Osoegawa K."/>
            <person name="de Jong P."/>
            <person name="Grimwood J."/>
            <person name="Chapman J.A."/>
            <person name="Shapiro H."/>
            <person name="Aerts A."/>
            <person name="Otillar R.P."/>
            <person name="Terry A.Y."/>
            <person name="Boore J.L."/>
            <person name="Grigoriev I.V."/>
            <person name="Lindberg D.R."/>
            <person name="Seaver E.C."/>
            <person name="Weisblat D.A."/>
            <person name="Putnam N.H."/>
            <person name="Rokhsar D.S."/>
        </authorList>
    </citation>
    <scope>NUCLEOTIDE SEQUENCE [LARGE SCALE GENOMIC DNA]</scope>
</reference>
<keyword evidence="3" id="KW-1185">Reference proteome</keyword>
<dbReference type="RefSeq" id="XP_009055658.1">
    <property type="nucleotide sequence ID" value="XM_009057410.1"/>
</dbReference>
<dbReference type="Proteomes" id="UP000030746">
    <property type="component" value="Unassembled WGS sequence"/>
</dbReference>
<evidence type="ECO:0000313" key="3">
    <source>
        <dbReference type="Proteomes" id="UP000030746"/>
    </source>
</evidence>
<accession>V4BY62</accession>
<evidence type="ECO:0000256" key="1">
    <source>
        <dbReference type="SAM" id="Phobius"/>
    </source>
</evidence>
<gene>
    <name evidence="2" type="ORF">LOTGIDRAFT_153532</name>
</gene>
<feature type="transmembrane region" description="Helical" evidence="1">
    <location>
        <begin position="109"/>
        <end position="127"/>
    </location>
</feature>
<name>V4BY62_LOTGI</name>
<sequence>MWKQEILSDVETRERDDVETREIDDVEAREIDDVETREIDDVETREIDDVEAREIDDIGSEPCRPESRGPQFIHNLVDMFLVYPYFYPTCACSVFFATVSILRYGIRKAYVLVLFATVSIFGFDGFIEPYKTPDITISDIL</sequence>
<dbReference type="GeneID" id="20236010"/>
<feature type="transmembrane region" description="Helical" evidence="1">
    <location>
        <begin position="85"/>
        <end position="102"/>
    </location>
</feature>
<dbReference type="HOGENOM" id="CLU_1827496_0_0_1"/>
<proteinExistence type="predicted"/>